<comment type="caution">
    <text evidence="2">The sequence shown here is derived from an EMBL/GenBank/DDBJ whole genome shotgun (WGS) entry which is preliminary data.</text>
</comment>
<organism evidence="2">
    <name type="scientific">marine sediment metagenome</name>
    <dbReference type="NCBI Taxonomy" id="412755"/>
    <lineage>
        <taxon>unclassified sequences</taxon>
        <taxon>metagenomes</taxon>
        <taxon>ecological metagenomes</taxon>
    </lineage>
</organism>
<feature type="transmembrane region" description="Helical" evidence="1">
    <location>
        <begin position="6"/>
        <end position="26"/>
    </location>
</feature>
<dbReference type="AlphaFoldDB" id="A0A0F9A829"/>
<reference evidence="2" key="1">
    <citation type="journal article" date="2015" name="Nature">
        <title>Complex archaea that bridge the gap between prokaryotes and eukaryotes.</title>
        <authorList>
            <person name="Spang A."/>
            <person name="Saw J.H."/>
            <person name="Jorgensen S.L."/>
            <person name="Zaremba-Niedzwiedzka K."/>
            <person name="Martijn J."/>
            <person name="Lind A.E."/>
            <person name="van Eijk R."/>
            <person name="Schleper C."/>
            <person name="Guy L."/>
            <person name="Ettema T.J."/>
        </authorList>
    </citation>
    <scope>NUCLEOTIDE SEQUENCE</scope>
</reference>
<keyword evidence="1" id="KW-0812">Transmembrane</keyword>
<name>A0A0F9A829_9ZZZZ</name>
<proteinExistence type="predicted"/>
<sequence>MAEYITFIKWGLFIIIMIVAGFKLFVEVQKFVKKFKKDDLDLDIDKI</sequence>
<keyword evidence="1" id="KW-0472">Membrane</keyword>
<protein>
    <submittedName>
        <fullName evidence="2">Uncharacterized protein</fullName>
    </submittedName>
</protein>
<evidence type="ECO:0000256" key="1">
    <source>
        <dbReference type="SAM" id="Phobius"/>
    </source>
</evidence>
<dbReference type="EMBL" id="LAZR01059177">
    <property type="protein sequence ID" value="KKK68356.1"/>
    <property type="molecule type" value="Genomic_DNA"/>
</dbReference>
<keyword evidence="1" id="KW-1133">Transmembrane helix</keyword>
<accession>A0A0F9A829</accession>
<gene>
    <name evidence="2" type="ORF">LCGC14_2944880</name>
</gene>
<evidence type="ECO:0000313" key="2">
    <source>
        <dbReference type="EMBL" id="KKK68356.1"/>
    </source>
</evidence>